<evidence type="ECO:0000259" key="2">
    <source>
        <dbReference type="Pfam" id="PF14024"/>
    </source>
</evidence>
<dbReference type="RefSeq" id="WP_071656491.1">
    <property type="nucleotide sequence ID" value="NZ_MLCF01000049.1"/>
</dbReference>
<evidence type="ECO:0000313" key="4">
    <source>
        <dbReference type="Proteomes" id="UP000243342"/>
    </source>
</evidence>
<keyword evidence="4" id="KW-1185">Reference proteome</keyword>
<organism evidence="3 4">
    <name type="scientific">Mangrovactinospora gilvigrisea</name>
    <dbReference type="NCBI Taxonomy" id="1428644"/>
    <lineage>
        <taxon>Bacteria</taxon>
        <taxon>Bacillati</taxon>
        <taxon>Actinomycetota</taxon>
        <taxon>Actinomycetes</taxon>
        <taxon>Kitasatosporales</taxon>
        <taxon>Streptomycetaceae</taxon>
        <taxon>Mangrovactinospora</taxon>
    </lineage>
</organism>
<dbReference type="OrthoDB" id="6200718at2"/>
<proteinExistence type="predicted"/>
<dbReference type="InterPro" id="IPR025334">
    <property type="entry name" value="DUF4240"/>
</dbReference>
<dbReference type="AlphaFoldDB" id="A0A1J7BFT1"/>
<reference evidence="3 4" key="1">
    <citation type="submission" date="2016-10" db="EMBL/GenBank/DDBJ databases">
        <title>Genome sequence of Streptomyces gilvigriseus MUSC 26.</title>
        <authorList>
            <person name="Lee L.-H."/>
            <person name="Ser H.-L."/>
        </authorList>
    </citation>
    <scope>NUCLEOTIDE SEQUENCE [LARGE SCALE GENOMIC DNA]</scope>
    <source>
        <strain evidence="3 4">MUSC 26</strain>
    </source>
</reference>
<feature type="region of interest" description="Disordered" evidence="1">
    <location>
        <begin position="133"/>
        <end position="154"/>
    </location>
</feature>
<feature type="domain" description="DUF4240" evidence="2">
    <location>
        <begin position="1"/>
        <end position="128"/>
    </location>
</feature>
<comment type="caution">
    <text evidence="3">The sequence shown here is derived from an EMBL/GenBank/DDBJ whole genome shotgun (WGS) entry which is preliminary data.</text>
</comment>
<accession>A0A1J7BFT1</accession>
<dbReference type="EMBL" id="MLCF01000049">
    <property type="protein sequence ID" value="OIV37539.1"/>
    <property type="molecule type" value="Genomic_DNA"/>
</dbReference>
<feature type="compositionally biased region" description="Basic and acidic residues" evidence="1">
    <location>
        <begin position="141"/>
        <end position="154"/>
    </location>
</feature>
<dbReference type="Pfam" id="PF14024">
    <property type="entry name" value="DUF4240"/>
    <property type="match status" value="1"/>
</dbReference>
<dbReference type="Proteomes" id="UP000243342">
    <property type="component" value="Unassembled WGS sequence"/>
</dbReference>
<evidence type="ECO:0000313" key="3">
    <source>
        <dbReference type="EMBL" id="OIV37539.1"/>
    </source>
</evidence>
<evidence type="ECO:0000256" key="1">
    <source>
        <dbReference type="SAM" id="MobiDB-lite"/>
    </source>
</evidence>
<protein>
    <submittedName>
        <fullName evidence="3">Polymerase</fullName>
    </submittedName>
</protein>
<name>A0A1J7BFT1_9ACTN</name>
<sequence length="170" mass="19379">MYESEFWRIIDATRKAAQGDPVDHAERLVERLAELSPEEVVDFARLFELRLTRSYTWGLWAAAAVLLGEADEDDFEAFRCWLIGQGRAVYEGAVDDPDSLADLLRRFDEDIDGDAEELGWAADEAYDRLTGDELPELGIPEPERPEGPPLDLRDPQALANRVPRVWERFC</sequence>
<gene>
    <name evidence="3" type="ORF">BIV57_10465</name>
</gene>
<dbReference type="STRING" id="1428644.BIV57_10465"/>